<dbReference type="InterPro" id="IPR050950">
    <property type="entry name" value="HTH-type_LysR_regulators"/>
</dbReference>
<dbReference type="EMBL" id="JACHBW010000008">
    <property type="protein sequence ID" value="MBB6103339.1"/>
    <property type="molecule type" value="Genomic_DNA"/>
</dbReference>
<dbReference type="GO" id="GO:0003677">
    <property type="term" value="F:DNA binding"/>
    <property type="evidence" value="ECO:0007669"/>
    <property type="project" value="UniProtKB-KW"/>
</dbReference>
<dbReference type="Pfam" id="PF00126">
    <property type="entry name" value="HTH_1"/>
    <property type="match status" value="1"/>
</dbReference>
<evidence type="ECO:0000259" key="6">
    <source>
        <dbReference type="PROSITE" id="PS50931"/>
    </source>
</evidence>
<evidence type="ECO:0000256" key="3">
    <source>
        <dbReference type="ARBA" id="ARBA00023125"/>
    </source>
</evidence>
<dbReference type="GO" id="GO:0003700">
    <property type="term" value="F:DNA-binding transcription factor activity"/>
    <property type="evidence" value="ECO:0007669"/>
    <property type="project" value="InterPro"/>
</dbReference>
<dbReference type="AlphaFoldDB" id="A0A7W9TXU3"/>
<organism evidence="7 8">
    <name type="scientific">Paraburkholderia bannensis</name>
    <dbReference type="NCBI Taxonomy" id="765414"/>
    <lineage>
        <taxon>Bacteria</taxon>
        <taxon>Pseudomonadati</taxon>
        <taxon>Pseudomonadota</taxon>
        <taxon>Betaproteobacteria</taxon>
        <taxon>Burkholderiales</taxon>
        <taxon>Burkholderiaceae</taxon>
        <taxon>Paraburkholderia</taxon>
    </lineage>
</organism>
<dbReference type="Proteomes" id="UP000571554">
    <property type="component" value="Unassembled WGS sequence"/>
</dbReference>
<dbReference type="FunFam" id="1.10.10.10:FF:000001">
    <property type="entry name" value="LysR family transcriptional regulator"/>
    <property type="match status" value="1"/>
</dbReference>
<keyword evidence="2" id="KW-0805">Transcription regulation</keyword>
<evidence type="ECO:0000256" key="2">
    <source>
        <dbReference type="ARBA" id="ARBA00023015"/>
    </source>
</evidence>
<evidence type="ECO:0000256" key="5">
    <source>
        <dbReference type="SAM" id="MobiDB-lite"/>
    </source>
</evidence>
<dbReference type="GO" id="GO:0005829">
    <property type="term" value="C:cytosol"/>
    <property type="evidence" value="ECO:0007669"/>
    <property type="project" value="TreeGrafter"/>
</dbReference>
<keyword evidence="4" id="KW-0804">Transcription</keyword>
<keyword evidence="3 7" id="KW-0238">DNA-binding</keyword>
<keyword evidence="8" id="KW-1185">Reference proteome</keyword>
<dbReference type="PANTHER" id="PTHR30419:SF8">
    <property type="entry name" value="NITROGEN ASSIMILATION TRANSCRIPTIONAL ACTIVATOR-RELATED"/>
    <property type="match status" value="1"/>
</dbReference>
<dbReference type="Gene3D" id="3.40.190.10">
    <property type="entry name" value="Periplasmic binding protein-like II"/>
    <property type="match status" value="2"/>
</dbReference>
<feature type="region of interest" description="Disordered" evidence="5">
    <location>
        <begin position="301"/>
        <end position="325"/>
    </location>
</feature>
<evidence type="ECO:0000256" key="1">
    <source>
        <dbReference type="ARBA" id="ARBA00009437"/>
    </source>
</evidence>
<dbReference type="InterPro" id="IPR036390">
    <property type="entry name" value="WH_DNA-bd_sf"/>
</dbReference>
<dbReference type="InterPro" id="IPR000847">
    <property type="entry name" value="LysR_HTH_N"/>
</dbReference>
<evidence type="ECO:0000313" key="7">
    <source>
        <dbReference type="EMBL" id="MBB6103339.1"/>
    </source>
</evidence>
<reference evidence="7 8" key="1">
    <citation type="submission" date="2020-08" db="EMBL/GenBank/DDBJ databases">
        <title>Above-ground endophytic microbial communities from plants in different locations in the United States.</title>
        <authorList>
            <person name="Frank C."/>
        </authorList>
    </citation>
    <scope>NUCLEOTIDE SEQUENCE [LARGE SCALE GENOMIC DNA]</scope>
    <source>
        <strain evidence="7 8">WP4_2_2</strain>
    </source>
</reference>
<evidence type="ECO:0000256" key="4">
    <source>
        <dbReference type="ARBA" id="ARBA00023163"/>
    </source>
</evidence>
<dbReference type="InterPro" id="IPR005119">
    <property type="entry name" value="LysR_subst-bd"/>
</dbReference>
<sequence length="325" mass="35518">MKLHQLRVLLALAQHGSMHEAARSLHVSQPALSKAVAELERELGVTLISRSVRGVSLTNYGRALVKRASVVEHELRHALEDIESMRGHAEAQLNIGFSAVASSGPLPEAIAAFRTRFPSVTIRAYELRPQQILEGLREGHLDLALISTNSGPGTGAFQWEPLFSVGMIVAARPGHPLGRVTRIRSLAEAQWLTLDPLDDPGSPIASLMRLHRLEMPRDVVQSSSNLLGLQLATRTDLISVWSDFVFNGGVGPLALSPDALKPLPIRDELPNYDVFMVYRSTDLMTQTCLEFSKEIRHRGRQMVSPRIAAQAASTGASRARKPSDG</sequence>
<dbReference type="InterPro" id="IPR036388">
    <property type="entry name" value="WH-like_DNA-bd_sf"/>
</dbReference>
<dbReference type="PANTHER" id="PTHR30419">
    <property type="entry name" value="HTH-TYPE TRANSCRIPTIONAL REGULATOR YBHD"/>
    <property type="match status" value="1"/>
</dbReference>
<comment type="caution">
    <text evidence="7">The sequence shown here is derived from an EMBL/GenBank/DDBJ whole genome shotgun (WGS) entry which is preliminary data.</text>
</comment>
<dbReference type="PRINTS" id="PR00039">
    <property type="entry name" value="HTHLYSR"/>
</dbReference>
<dbReference type="Pfam" id="PF03466">
    <property type="entry name" value="LysR_substrate"/>
    <property type="match status" value="1"/>
</dbReference>
<protein>
    <submittedName>
        <fullName evidence="7">DNA-binding transcriptional LysR family regulator</fullName>
    </submittedName>
</protein>
<gene>
    <name evidence="7" type="ORF">F4827_003194</name>
</gene>
<dbReference type="PROSITE" id="PS50931">
    <property type="entry name" value="HTH_LYSR"/>
    <property type="match status" value="1"/>
</dbReference>
<accession>A0A7W9TXU3</accession>
<dbReference type="SUPFAM" id="SSF53850">
    <property type="entry name" value="Periplasmic binding protein-like II"/>
    <property type="match status" value="1"/>
</dbReference>
<dbReference type="Gene3D" id="1.10.10.10">
    <property type="entry name" value="Winged helix-like DNA-binding domain superfamily/Winged helix DNA-binding domain"/>
    <property type="match status" value="1"/>
</dbReference>
<dbReference type="SUPFAM" id="SSF46785">
    <property type="entry name" value="Winged helix' DNA-binding domain"/>
    <property type="match status" value="1"/>
</dbReference>
<dbReference type="RefSeq" id="WP_183724844.1">
    <property type="nucleotide sequence ID" value="NZ_JACHBW010000008.1"/>
</dbReference>
<proteinExistence type="inferred from homology"/>
<comment type="similarity">
    <text evidence="1">Belongs to the LysR transcriptional regulatory family.</text>
</comment>
<name>A0A7W9TXU3_9BURK</name>
<feature type="compositionally biased region" description="Low complexity" evidence="5">
    <location>
        <begin position="308"/>
        <end position="317"/>
    </location>
</feature>
<feature type="domain" description="HTH lysR-type" evidence="6">
    <location>
        <begin position="1"/>
        <end position="58"/>
    </location>
</feature>
<evidence type="ECO:0000313" key="8">
    <source>
        <dbReference type="Proteomes" id="UP000571554"/>
    </source>
</evidence>